<evidence type="ECO:0000259" key="1">
    <source>
        <dbReference type="Pfam" id="PF00989"/>
    </source>
</evidence>
<comment type="caution">
    <text evidence="2">The sequence shown here is derived from an EMBL/GenBank/DDBJ whole genome shotgun (WGS) entry which is preliminary data.</text>
</comment>
<gene>
    <name evidence="2" type="ORF">OHJ16_08325</name>
</gene>
<keyword evidence="3" id="KW-1185">Reference proteome</keyword>
<evidence type="ECO:0000313" key="2">
    <source>
        <dbReference type="EMBL" id="MCZ0858049.1"/>
    </source>
</evidence>
<reference evidence="2" key="1">
    <citation type="submission" date="2022-10" db="EMBL/GenBank/DDBJ databases">
        <title>Genome sequence of Actinomyces israelii ATCC 10048.</title>
        <authorList>
            <person name="Watt R.M."/>
            <person name="Tong W.M."/>
        </authorList>
    </citation>
    <scope>NUCLEOTIDE SEQUENCE</scope>
    <source>
        <strain evidence="2">ATCC 10048</strain>
    </source>
</reference>
<dbReference type="InterPro" id="IPR013767">
    <property type="entry name" value="PAS_fold"/>
</dbReference>
<dbReference type="EMBL" id="JAPTMY010000016">
    <property type="protein sequence ID" value="MCZ0858049.1"/>
    <property type="molecule type" value="Genomic_DNA"/>
</dbReference>
<dbReference type="InterPro" id="IPR000014">
    <property type="entry name" value="PAS"/>
</dbReference>
<dbReference type="NCBIfam" id="TIGR00229">
    <property type="entry name" value="sensory_box"/>
    <property type="match status" value="1"/>
</dbReference>
<dbReference type="SUPFAM" id="SSF55785">
    <property type="entry name" value="PYP-like sensor domain (PAS domain)"/>
    <property type="match status" value="1"/>
</dbReference>
<sequence length="461" mass="49348">METIQGNERLFGAEDVFFSTTDLKGVIRNANQTFLTLARHPREEMIGAPHNIIRHDDMPAGVFKLMWDDIQAGRPVCAYVLNRAGDGRDYWVFATVTAIEDGYVSVRTKPLDDGTFAAVREVYGRVRAIEREAAEQGVPRRQVAEKGAEVLLAELAALGFPSLSAFSVASLPTEAVLLIDEGVRVPVRHGMEGPAATILGGARDIERDSDTLVGQMGGYRSLLDGLGAWMEEAPAIIERARRTGELVSMFDSQDPESSVPAVAARVAERTAHAVEQLTGLTETVSSLYRAVQELSFRASLMRLHTLVLGSYAAAVVDGTEEDVPAAMTELHRALAADLAAVGAACADLGARRDGLDGAMRLVVSDLDRTRRPFGRWLRALQGEYASLREGKEGDILALLGEAERLSDAGFPEMSSLAALAARCRGLDLSYNADAMDGASMSVSSAIAELGMRAASIPGGVC</sequence>
<proteinExistence type="predicted"/>
<accession>A0ABT4I9L2</accession>
<dbReference type="Gene3D" id="3.30.450.20">
    <property type="entry name" value="PAS domain"/>
    <property type="match status" value="1"/>
</dbReference>
<dbReference type="RefSeq" id="WP_268917523.1">
    <property type="nucleotide sequence ID" value="NZ_JAPTMY010000016.1"/>
</dbReference>
<evidence type="ECO:0000313" key="3">
    <source>
        <dbReference type="Proteomes" id="UP001072034"/>
    </source>
</evidence>
<dbReference type="Proteomes" id="UP001072034">
    <property type="component" value="Unassembled WGS sequence"/>
</dbReference>
<feature type="domain" description="PAS fold" evidence="1">
    <location>
        <begin position="13"/>
        <end position="101"/>
    </location>
</feature>
<dbReference type="InterPro" id="IPR035965">
    <property type="entry name" value="PAS-like_dom_sf"/>
</dbReference>
<protein>
    <submittedName>
        <fullName evidence="2">PAS domain-containing protein</fullName>
    </submittedName>
</protein>
<dbReference type="Pfam" id="PF00989">
    <property type="entry name" value="PAS"/>
    <property type="match status" value="1"/>
</dbReference>
<organism evidence="2 3">
    <name type="scientific">Actinomyces israelii</name>
    <dbReference type="NCBI Taxonomy" id="1659"/>
    <lineage>
        <taxon>Bacteria</taxon>
        <taxon>Bacillati</taxon>
        <taxon>Actinomycetota</taxon>
        <taxon>Actinomycetes</taxon>
        <taxon>Actinomycetales</taxon>
        <taxon>Actinomycetaceae</taxon>
        <taxon>Actinomyces</taxon>
    </lineage>
</organism>
<dbReference type="CDD" id="cd00130">
    <property type="entry name" value="PAS"/>
    <property type="match status" value="1"/>
</dbReference>
<name>A0ABT4I9L2_9ACTO</name>